<comment type="function">
    <text evidence="2">Catalyzes the aldol condensation of dihydroxyacetone phosphate (DHAP or glycerone-phosphate) with glyceraldehyde 3-phosphate (G3P) to form fructose 1,6-bisphosphate (FBP) in gluconeogenesis and the reverse reaction in glycolysis.</text>
</comment>
<dbReference type="OrthoDB" id="9803995at2"/>
<evidence type="ECO:0000256" key="9">
    <source>
        <dbReference type="ARBA" id="ARBA00023239"/>
    </source>
</evidence>
<dbReference type="InterPro" id="IPR000771">
    <property type="entry name" value="FBA_II"/>
</dbReference>
<feature type="binding site" evidence="12">
    <location>
        <position position="192"/>
    </location>
    <ligand>
        <name>dihydroxyacetone phosphate</name>
        <dbReference type="ChEBI" id="CHEBI:57642"/>
    </ligand>
</feature>
<evidence type="ECO:0000256" key="11">
    <source>
        <dbReference type="PIRSR" id="PIRSR001359-1"/>
    </source>
</evidence>
<evidence type="ECO:0000256" key="10">
    <source>
        <dbReference type="ARBA" id="ARBA00031804"/>
    </source>
</evidence>
<dbReference type="GO" id="GO:0004332">
    <property type="term" value="F:fructose-bisphosphate aldolase activity"/>
    <property type="evidence" value="ECO:0007669"/>
    <property type="project" value="UniProtKB-EC"/>
</dbReference>
<feature type="binding site" evidence="13">
    <location>
        <position position="225"/>
    </location>
    <ligand>
        <name>Zn(2+)</name>
        <dbReference type="ChEBI" id="CHEBI:29105"/>
        <label>1</label>
        <note>catalytic</note>
    </ligand>
</feature>
<evidence type="ECO:0000313" key="14">
    <source>
        <dbReference type="EMBL" id="RDB31489.1"/>
    </source>
</evidence>
<feature type="binding site" evidence="13">
    <location>
        <position position="142"/>
    </location>
    <ligand>
        <name>Zn(2+)</name>
        <dbReference type="ChEBI" id="CHEBI:29105"/>
        <label>2</label>
    </ligand>
</feature>
<evidence type="ECO:0000256" key="5">
    <source>
        <dbReference type="ARBA" id="ARBA00013068"/>
    </source>
</evidence>
<dbReference type="AlphaFoldDB" id="A0A369KA63"/>
<dbReference type="Gene3D" id="3.20.20.70">
    <property type="entry name" value="Aldolase class I"/>
    <property type="match status" value="1"/>
</dbReference>
<dbReference type="GO" id="GO:0008270">
    <property type="term" value="F:zinc ion binding"/>
    <property type="evidence" value="ECO:0007669"/>
    <property type="project" value="InterPro"/>
</dbReference>
<proteinExistence type="inferred from homology"/>
<evidence type="ECO:0000256" key="6">
    <source>
        <dbReference type="ARBA" id="ARBA00022723"/>
    </source>
</evidence>
<keyword evidence="15" id="KW-1185">Reference proteome</keyword>
<comment type="pathway">
    <text evidence="3">Carbohydrate degradation; glycolysis; D-glyceraldehyde 3-phosphate and glycerone phosphate from D-glucose: step 4/4.</text>
</comment>
<dbReference type="NCBIfam" id="TIGR00167">
    <property type="entry name" value="cbbA"/>
    <property type="match status" value="1"/>
</dbReference>
<sequence>MPLISMRKLLDCAAKHQFAVAGFNINNMEQIQAIMAAAEESKSPVIMQVSRGALKYTQDKFIERMVQAALDLYPSIPIVLHLDHGDSLETCKRAIDLGFTSVMIDGSIDPKTKEPNSYEKNKQITEEVVRYAHRHGISVEGELACIGSIEKAKAGKSQFKPEDLLTDPEEAQRFVKETGVDSLAIAIGTSHGVYKFEKEPDGKVLFVDRITEIHNKIPHCHLVMHGSSSIPQALLQCINQYGGNISETYGVPISEIQKGIKAGVRKVNVDTDLRLAMTSAVRKVLHEQKDVFDPRIYMGAARDAMKTICLERMLAFGQIDKIQFLIS</sequence>
<dbReference type="GO" id="GO:0006096">
    <property type="term" value="P:glycolytic process"/>
    <property type="evidence" value="ECO:0007669"/>
    <property type="project" value="UniProtKB-KW"/>
</dbReference>
<dbReference type="RefSeq" id="WP_114544358.1">
    <property type="nucleotide sequence ID" value="NZ_QQBG01000014.1"/>
</dbReference>
<dbReference type="EC" id="4.1.2.13" evidence="5"/>
<evidence type="ECO:0000313" key="15">
    <source>
        <dbReference type="Proteomes" id="UP000253816"/>
    </source>
</evidence>
<dbReference type="InterPro" id="IPR013785">
    <property type="entry name" value="Aldolase_TIM"/>
</dbReference>
<dbReference type="SUPFAM" id="SSF51569">
    <property type="entry name" value="Aldolase"/>
    <property type="match status" value="1"/>
</dbReference>
<feature type="binding site" evidence="12">
    <location>
        <begin position="226"/>
        <end position="228"/>
    </location>
    <ligand>
        <name>dihydroxyacetone phosphate</name>
        <dbReference type="ChEBI" id="CHEBI:57642"/>
    </ligand>
</feature>
<dbReference type="PANTHER" id="PTHR30304">
    <property type="entry name" value="D-TAGATOSE-1,6-BISPHOSPHATE ALDOLASE"/>
    <property type="match status" value="1"/>
</dbReference>
<evidence type="ECO:0000256" key="4">
    <source>
        <dbReference type="ARBA" id="ARBA00005812"/>
    </source>
</evidence>
<evidence type="ECO:0000256" key="3">
    <source>
        <dbReference type="ARBA" id="ARBA00004714"/>
    </source>
</evidence>
<organism evidence="14 15">
    <name type="scientific">Candidatus Similichlamydia laticola</name>
    <dbReference type="NCBI Taxonomy" id="2170265"/>
    <lineage>
        <taxon>Bacteria</taxon>
        <taxon>Pseudomonadati</taxon>
        <taxon>Chlamydiota</taxon>
        <taxon>Chlamydiia</taxon>
        <taxon>Parachlamydiales</taxon>
        <taxon>Candidatus Parilichlamydiaceae</taxon>
        <taxon>Candidatus Similichlamydia</taxon>
    </lineage>
</organism>
<name>A0A369KA63_9BACT</name>
<feature type="active site" description="Proton donor" evidence="11">
    <location>
        <position position="83"/>
    </location>
</feature>
<feature type="binding site" evidence="12">
    <location>
        <begin position="268"/>
        <end position="271"/>
    </location>
    <ligand>
        <name>dihydroxyacetone phosphate</name>
        <dbReference type="ChEBI" id="CHEBI:57642"/>
    </ligand>
</feature>
<protein>
    <recommendedName>
        <fullName evidence="5">fructose-bisphosphate aldolase</fullName>
        <ecNumber evidence="5">4.1.2.13</ecNumber>
    </recommendedName>
    <alternativeName>
        <fullName evidence="10">Fructose-1,6-bisphosphate aldolase</fullName>
    </alternativeName>
</protein>
<keyword evidence="6 13" id="KW-0479">Metal-binding</keyword>
<evidence type="ECO:0000256" key="12">
    <source>
        <dbReference type="PIRSR" id="PIRSR001359-2"/>
    </source>
</evidence>
<evidence type="ECO:0000256" key="8">
    <source>
        <dbReference type="ARBA" id="ARBA00023152"/>
    </source>
</evidence>
<gene>
    <name evidence="14" type="ORF">HAT2_00415</name>
</gene>
<dbReference type="EMBL" id="QQBG01000014">
    <property type="protein sequence ID" value="RDB31489.1"/>
    <property type="molecule type" value="Genomic_DNA"/>
</dbReference>
<comment type="caution">
    <text evidence="14">The sequence shown here is derived from an EMBL/GenBank/DDBJ whole genome shotgun (WGS) entry which is preliminary data.</text>
</comment>
<evidence type="ECO:0000256" key="7">
    <source>
        <dbReference type="ARBA" id="ARBA00022833"/>
    </source>
</evidence>
<feature type="binding site" evidence="13">
    <location>
        <position position="105"/>
    </location>
    <ligand>
        <name>Zn(2+)</name>
        <dbReference type="ChEBI" id="CHEBI:29105"/>
        <label>2</label>
    </ligand>
</feature>
<accession>A0A369KA63</accession>
<keyword evidence="8" id="KW-0324">Glycolysis</keyword>
<dbReference type="InterPro" id="IPR050246">
    <property type="entry name" value="Class_II_FBP_aldolase"/>
</dbReference>
<feature type="binding site" evidence="13">
    <location>
        <position position="84"/>
    </location>
    <ligand>
        <name>Zn(2+)</name>
        <dbReference type="ChEBI" id="CHEBI:29105"/>
        <label>1</label>
        <note>catalytic</note>
    </ligand>
</feature>
<evidence type="ECO:0000256" key="2">
    <source>
        <dbReference type="ARBA" id="ARBA00002181"/>
    </source>
</evidence>
<dbReference type="PIRSF" id="PIRSF001359">
    <property type="entry name" value="F_bP_aldolase_II"/>
    <property type="match status" value="1"/>
</dbReference>
<keyword evidence="7 13" id="KW-0862">Zinc</keyword>
<dbReference type="Pfam" id="PF01116">
    <property type="entry name" value="F_bP_aldolase"/>
    <property type="match status" value="1"/>
</dbReference>
<dbReference type="PROSITE" id="PS00602">
    <property type="entry name" value="ALDOLASE_CLASS_II_1"/>
    <property type="match status" value="1"/>
</dbReference>
<comment type="catalytic activity">
    <reaction evidence="1">
        <text>beta-D-fructose 1,6-bisphosphate = D-glyceraldehyde 3-phosphate + dihydroxyacetone phosphate</text>
        <dbReference type="Rhea" id="RHEA:14729"/>
        <dbReference type="ChEBI" id="CHEBI:32966"/>
        <dbReference type="ChEBI" id="CHEBI:57642"/>
        <dbReference type="ChEBI" id="CHEBI:59776"/>
        <dbReference type="EC" id="4.1.2.13"/>
    </reaction>
</comment>
<dbReference type="FunFam" id="3.20.20.70:FF:000111">
    <property type="entry name" value="Fructose-1,6-bisphosphate aldolase"/>
    <property type="match status" value="1"/>
</dbReference>
<dbReference type="Proteomes" id="UP000253816">
    <property type="component" value="Unassembled WGS sequence"/>
</dbReference>
<keyword evidence="9" id="KW-0456">Lyase</keyword>
<evidence type="ECO:0000256" key="13">
    <source>
        <dbReference type="PIRSR" id="PIRSR001359-3"/>
    </source>
</evidence>
<reference evidence="14 15" key="1">
    <citation type="submission" date="2018-07" db="EMBL/GenBank/DDBJ databases">
        <title>Comparative genomics of the Candidatus Parilichlamydiaceae reveals evidence of convergent evolution and genome reduction in the phylum Chlamydiae.</title>
        <authorList>
            <person name="Taylor-Brown A."/>
            <person name="Polkinghorne A."/>
        </authorList>
    </citation>
    <scope>NUCLEOTIDE SEQUENCE [LARGE SCALE GENOMIC DNA]</scope>
    <source>
        <strain evidence="14 15">Hat2</strain>
    </source>
</reference>
<evidence type="ECO:0000256" key="1">
    <source>
        <dbReference type="ARBA" id="ARBA00000441"/>
    </source>
</evidence>
<comment type="similarity">
    <text evidence="4">Belongs to the class II fructose-bisphosphate aldolase family.</text>
</comment>
<dbReference type="CDD" id="cd00947">
    <property type="entry name" value="TBP_aldolase_IIB"/>
    <property type="match status" value="1"/>
</dbReference>
<dbReference type="PANTHER" id="PTHR30304:SF0">
    <property type="entry name" value="D-TAGATOSE-1,6-BISPHOSPHATE ALDOLASE SUBUNIT GATY-RELATED"/>
    <property type="match status" value="1"/>
</dbReference>
<comment type="cofactor">
    <cofactor evidence="13">
        <name>Zn(2+)</name>
        <dbReference type="ChEBI" id="CHEBI:29105"/>
    </cofactor>
    <text evidence="13">Binds 2 Zn(2+) ions per subunit. One is catalytic and the other provides a structural contribution.</text>
</comment>
<feature type="binding site" evidence="13">
    <location>
        <position position="191"/>
    </location>
    <ligand>
        <name>Zn(2+)</name>
        <dbReference type="ChEBI" id="CHEBI:29105"/>
        <label>1</label>
        <note>catalytic</note>
    </ligand>
</feature>